<dbReference type="KEGG" id="hsk:H4317_02870"/>
<keyword evidence="3" id="KW-0540">Nuclease</keyword>
<dbReference type="InterPro" id="IPR014832">
    <property type="entry name" value="TnsA_C"/>
</dbReference>
<reference evidence="3 4" key="1">
    <citation type="submission" date="2020-08" db="EMBL/GenBank/DDBJ databases">
        <title>Hymenobacter sp. S2-20-2 genome sequencing.</title>
        <authorList>
            <person name="Jin L."/>
        </authorList>
    </citation>
    <scope>NUCLEOTIDE SEQUENCE [LARGE SCALE GENOMIC DNA]</scope>
    <source>
        <strain evidence="3 4">S2-20-2</strain>
    </source>
</reference>
<sequence length="184" mass="21683">MLQLLEFDDCVESYCEQPITIEYVHEGTVRRYTPDVLVYYRNDPAVSTAIKPILGEVKYRAELKQCWTDLKPKFMAASRYAAGRGWRFKLLTEREIRTNYLVNVRFLRHYIGPELQVRQTNQDLLMSLMEDVHRTTGNELLLLATTDRTKRAELLYTLWQLVAMRLIHCDLTVELSLQAELWIP</sequence>
<keyword evidence="4" id="KW-1185">Reference proteome</keyword>
<dbReference type="GO" id="GO:0004519">
    <property type="term" value="F:endonuclease activity"/>
    <property type="evidence" value="ECO:0007669"/>
    <property type="project" value="UniProtKB-KW"/>
</dbReference>
<dbReference type="InterPro" id="IPR014833">
    <property type="entry name" value="TnsA_N"/>
</dbReference>
<proteinExistence type="predicted"/>
<keyword evidence="3" id="KW-0378">Hydrolase</keyword>
<keyword evidence="3" id="KW-0255">Endonuclease</keyword>
<dbReference type="Proteomes" id="UP000515489">
    <property type="component" value="Chromosome"/>
</dbReference>
<dbReference type="Pfam" id="PF08722">
    <property type="entry name" value="Tn7_TnsA-like_N"/>
    <property type="match status" value="1"/>
</dbReference>
<feature type="domain" description="TnsA endonuclease N-terminal" evidence="2">
    <location>
        <begin position="8"/>
        <end position="93"/>
    </location>
</feature>
<evidence type="ECO:0000313" key="3">
    <source>
        <dbReference type="EMBL" id="QNH62780.1"/>
    </source>
</evidence>
<name>A0A7G7W8T7_9BACT</name>
<evidence type="ECO:0000259" key="1">
    <source>
        <dbReference type="Pfam" id="PF08721"/>
    </source>
</evidence>
<evidence type="ECO:0000259" key="2">
    <source>
        <dbReference type="Pfam" id="PF08722"/>
    </source>
</evidence>
<evidence type="ECO:0000313" key="4">
    <source>
        <dbReference type="Proteomes" id="UP000515489"/>
    </source>
</evidence>
<dbReference type="EMBL" id="CP060202">
    <property type="protein sequence ID" value="QNH62780.1"/>
    <property type="molecule type" value="Genomic_DNA"/>
</dbReference>
<gene>
    <name evidence="3" type="ORF">H4317_02870</name>
</gene>
<dbReference type="RefSeq" id="WP_185888686.1">
    <property type="nucleotide sequence ID" value="NZ_CP060202.1"/>
</dbReference>
<dbReference type="AlphaFoldDB" id="A0A7G7W8T7"/>
<accession>A0A7G7W8T7</accession>
<organism evidence="3 4">
    <name type="scientific">Hymenobacter sediminicola</name>
    <dbReference type="NCBI Taxonomy" id="2761579"/>
    <lineage>
        <taxon>Bacteria</taxon>
        <taxon>Pseudomonadati</taxon>
        <taxon>Bacteroidota</taxon>
        <taxon>Cytophagia</taxon>
        <taxon>Cytophagales</taxon>
        <taxon>Hymenobacteraceae</taxon>
        <taxon>Hymenobacter</taxon>
    </lineage>
</organism>
<protein>
    <submittedName>
        <fullName evidence="3">TnsA endonuclease N-terminal domain-containing protein</fullName>
    </submittedName>
</protein>
<feature type="domain" description="TnsA endonuclease C-terminal" evidence="1">
    <location>
        <begin position="95"/>
        <end position="171"/>
    </location>
</feature>
<dbReference type="Pfam" id="PF08721">
    <property type="entry name" value="Tn7_Tnp_TnsA_C"/>
    <property type="match status" value="1"/>
</dbReference>